<accession>A0A317ZE75</accession>
<organism evidence="2 3">
    <name type="scientific">Coraliomargarita sinensis</name>
    <dbReference type="NCBI Taxonomy" id="2174842"/>
    <lineage>
        <taxon>Bacteria</taxon>
        <taxon>Pseudomonadati</taxon>
        <taxon>Verrucomicrobiota</taxon>
        <taxon>Opitutia</taxon>
        <taxon>Puniceicoccales</taxon>
        <taxon>Coraliomargaritaceae</taxon>
        <taxon>Coraliomargarita</taxon>
    </lineage>
</organism>
<reference evidence="2 3" key="1">
    <citation type="submission" date="2018-05" db="EMBL/GenBank/DDBJ databases">
        <title>Coraliomargarita sinensis sp. nov., isolated from a marine solar saltern.</title>
        <authorList>
            <person name="Zhou L.Y."/>
        </authorList>
    </citation>
    <scope>NUCLEOTIDE SEQUENCE [LARGE SCALE GENOMIC DNA]</scope>
    <source>
        <strain evidence="2 3">WN38</strain>
    </source>
</reference>
<dbReference type="InterPro" id="IPR011009">
    <property type="entry name" value="Kinase-like_dom_sf"/>
</dbReference>
<dbReference type="RefSeq" id="WP_110131595.1">
    <property type="nucleotide sequence ID" value="NZ_QHJQ01000008.1"/>
</dbReference>
<keyword evidence="3" id="KW-1185">Reference proteome</keyword>
<dbReference type="GO" id="GO:0016740">
    <property type="term" value="F:transferase activity"/>
    <property type="evidence" value="ECO:0007669"/>
    <property type="project" value="UniProtKB-KW"/>
</dbReference>
<proteinExistence type="predicted"/>
<dbReference type="AlphaFoldDB" id="A0A317ZE75"/>
<dbReference type="EMBL" id="QHJQ01000008">
    <property type="protein sequence ID" value="PXA03596.1"/>
    <property type="molecule type" value="Genomic_DNA"/>
</dbReference>
<comment type="caution">
    <text evidence="2">The sequence shown here is derived from an EMBL/GenBank/DDBJ whole genome shotgun (WGS) entry which is preliminary data.</text>
</comment>
<dbReference type="Pfam" id="PF01636">
    <property type="entry name" value="APH"/>
    <property type="match status" value="1"/>
</dbReference>
<dbReference type="PANTHER" id="PTHR21064">
    <property type="entry name" value="AMINOGLYCOSIDE PHOSPHOTRANSFERASE DOMAIN-CONTAINING PROTEIN-RELATED"/>
    <property type="match status" value="1"/>
</dbReference>
<evidence type="ECO:0000313" key="3">
    <source>
        <dbReference type="Proteomes" id="UP000247099"/>
    </source>
</evidence>
<dbReference type="InterPro" id="IPR050249">
    <property type="entry name" value="Pseudomonas-type_ThrB"/>
</dbReference>
<dbReference type="Proteomes" id="UP000247099">
    <property type="component" value="Unassembled WGS sequence"/>
</dbReference>
<dbReference type="OrthoDB" id="526037at2"/>
<dbReference type="InterPro" id="IPR002575">
    <property type="entry name" value="Aminoglycoside_PTrfase"/>
</dbReference>
<feature type="domain" description="Aminoglycoside phosphotransferase" evidence="1">
    <location>
        <begin position="20"/>
        <end position="270"/>
    </location>
</feature>
<gene>
    <name evidence="2" type="ORF">DDZ13_11490</name>
</gene>
<evidence type="ECO:0000313" key="2">
    <source>
        <dbReference type="EMBL" id="PXA03596.1"/>
    </source>
</evidence>
<protein>
    <submittedName>
        <fullName evidence="2">Aminoglycoside phosphotransferase</fullName>
    </submittedName>
</protein>
<dbReference type="InParanoid" id="A0A317ZE75"/>
<keyword evidence="2" id="KW-0808">Transferase</keyword>
<evidence type="ECO:0000259" key="1">
    <source>
        <dbReference type="Pfam" id="PF01636"/>
    </source>
</evidence>
<dbReference type="SUPFAM" id="SSF56112">
    <property type="entry name" value="Protein kinase-like (PK-like)"/>
    <property type="match status" value="1"/>
</dbReference>
<sequence length="369" mass="41763">MIAETIAMQFQVPGQLVALESIGSGNVNDTYRVVLRTTFSEEQYILQRINQSVFKNPALVMSNMKAVTDHAHKRILEEADQADRIWQLPRVIPAMNGDDFVVDEKGGYWRALSMIASTNSYERISIPEHAAEAGRVLGHFQRIIADFPIGELEDTLPGFHITPEYLRKYDATLAQRSAQERLELSAEARRLAQFVEDRRDFVSILESALERGELTQRPIHGDPKITNVMIDKVTGKGTSIVDLDTVKPGLVHYDFGDAVRSGCNPAGEEATDLKEVKLDLDLFQALVQGYLSEAKGFLTENDKKYLYDSVRLIAFELGLRFFADYLAGNVYFKTSYEAQNLNRARVQFSLCESIETRESQMRRILETHC</sequence>
<dbReference type="PANTHER" id="PTHR21064:SF5">
    <property type="entry name" value="SLR1880 PROTEIN"/>
    <property type="match status" value="1"/>
</dbReference>
<dbReference type="Gene3D" id="3.90.1200.10">
    <property type="match status" value="1"/>
</dbReference>
<name>A0A317ZE75_9BACT</name>